<evidence type="ECO:0000313" key="1">
    <source>
        <dbReference type="EMBL" id="MFC3197347.1"/>
    </source>
</evidence>
<proteinExistence type="predicted"/>
<accession>A0ABV7JJQ4</accession>
<dbReference type="Proteomes" id="UP001595526">
    <property type="component" value="Unassembled WGS sequence"/>
</dbReference>
<dbReference type="EMBL" id="JBHRTA010000022">
    <property type="protein sequence ID" value="MFC3197347.1"/>
    <property type="molecule type" value="Genomic_DNA"/>
</dbReference>
<gene>
    <name evidence="1" type="ORF">ACFOET_06960</name>
</gene>
<comment type="caution">
    <text evidence="1">The sequence shown here is derived from an EMBL/GenBank/DDBJ whole genome shotgun (WGS) entry which is preliminary data.</text>
</comment>
<reference evidence="2" key="1">
    <citation type="journal article" date="2019" name="Int. J. Syst. Evol. Microbiol.">
        <title>The Global Catalogue of Microorganisms (GCM) 10K type strain sequencing project: providing services to taxonomists for standard genome sequencing and annotation.</title>
        <authorList>
            <consortium name="The Broad Institute Genomics Platform"/>
            <consortium name="The Broad Institute Genome Sequencing Center for Infectious Disease"/>
            <person name="Wu L."/>
            <person name="Ma J."/>
        </authorList>
    </citation>
    <scope>NUCLEOTIDE SEQUENCE [LARGE SCALE GENOMIC DNA]</scope>
    <source>
        <strain evidence="2">KCTC 52416</strain>
    </source>
</reference>
<sequence length="110" mass="12347">MSTSRSMTPMSAVLERIREKGYGRELTIANDGAHFEGASDTYKAEQLTIVKVYRFEGESDPADMSVIYAVRADDGQVGYLMNAYGTYSDQDNPNYADFIRRVAVDEQEDL</sequence>
<dbReference type="RefSeq" id="WP_379020952.1">
    <property type="nucleotide sequence ID" value="NZ_JBHRTA010000022.1"/>
</dbReference>
<protein>
    <recommendedName>
        <fullName evidence="3">Phosphoribosylpyrophosphate synthetase</fullName>
    </recommendedName>
</protein>
<name>A0ABV7JJQ4_9SPHI</name>
<evidence type="ECO:0008006" key="3">
    <source>
        <dbReference type="Google" id="ProtNLM"/>
    </source>
</evidence>
<keyword evidence="2" id="KW-1185">Reference proteome</keyword>
<organism evidence="1 2">
    <name type="scientific">Parapedobacter deserti</name>
    <dbReference type="NCBI Taxonomy" id="1912957"/>
    <lineage>
        <taxon>Bacteria</taxon>
        <taxon>Pseudomonadati</taxon>
        <taxon>Bacteroidota</taxon>
        <taxon>Sphingobacteriia</taxon>
        <taxon>Sphingobacteriales</taxon>
        <taxon>Sphingobacteriaceae</taxon>
        <taxon>Parapedobacter</taxon>
    </lineage>
</organism>
<evidence type="ECO:0000313" key="2">
    <source>
        <dbReference type="Proteomes" id="UP001595526"/>
    </source>
</evidence>